<reference evidence="2 3" key="1">
    <citation type="submission" date="2015-03" db="EMBL/GenBank/DDBJ databases">
        <title>RNA-seq based gene annotation and comparative genomics of four Zymoseptoria species reveal species-specific pathogenicity related genes and transposable element activity.</title>
        <authorList>
            <person name="Grandaubert J."/>
            <person name="Bhattacharyya A."/>
            <person name="Stukenbrock E.H."/>
        </authorList>
    </citation>
    <scope>NUCLEOTIDE SEQUENCE [LARGE SCALE GENOMIC DNA]</scope>
    <source>
        <strain evidence="2 3">Zb18110</strain>
    </source>
</reference>
<evidence type="ECO:0000313" key="2">
    <source>
        <dbReference type="EMBL" id="KJX96498.1"/>
    </source>
</evidence>
<organism evidence="2 3">
    <name type="scientific">Zymoseptoria brevis</name>
    <dbReference type="NCBI Taxonomy" id="1047168"/>
    <lineage>
        <taxon>Eukaryota</taxon>
        <taxon>Fungi</taxon>
        <taxon>Dikarya</taxon>
        <taxon>Ascomycota</taxon>
        <taxon>Pezizomycotina</taxon>
        <taxon>Dothideomycetes</taxon>
        <taxon>Dothideomycetidae</taxon>
        <taxon>Mycosphaerellales</taxon>
        <taxon>Mycosphaerellaceae</taxon>
        <taxon>Zymoseptoria</taxon>
    </lineage>
</organism>
<proteinExistence type="predicted"/>
<dbReference type="Proteomes" id="UP000033647">
    <property type="component" value="Unassembled WGS sequence"/>
</dbReference>
<feature type="region of interest" description="Disordered" evidence="1">
    <location>
        <begin position="1"/>
        <end position="52"/>
    </location>
</feature>
<feature type="compositionally biased region" description="Acidic residues" evidence="1">
    <location>
        <begin position="35"/>
        <end position="49"/>
    </location>
</feature>
<gene>
    <name evidence="2" type="ORF">TI39_contig620g00005</name>
</gene>
<sequence length="210" mass="23454">MSLLRLLPARPQSHPATPTKAASRRAAQPRRVGVDDPDDNDSELDEENDQAVPIPVPTLGQISLHYEGKAENFLNSAYKYIDKRKQMNAVLVRECEVLTSVASNADDLKPAFEARPPRAAGIDNLGTKLACYKYGQAAFLLHSAPQHKLIALWNEESQTRTSARARNSCSARALLTVWEMLELVKRIDNPTFVFLVKTYPEWLNLLKESG</sequence>
<keyword evidence="3" id="KW-1185">Reference proteome</keyword>
<evidence type="ECO:0000256" key="1">
    <source>
        <dbReference type="SAM" id="MobiDB-lite"/>
    </source>
</evidence>
<dbReference type="AlphaFoldDB" id="A0A0F4GGV3"/>
<evidence type="ECO:0000313" key="3">
    <source>
        <dbReference type="Proteomes" id="UP000033647"/>
    </source>
</evidence>
<accession>A0A0F4GGV3</accession>
<name>A0A0F4GGV3_9PEZI</name>
<comment type="caution">
    <text evidence="2">The sequence shown here is derived from an EMBL/GenBank/DDBJ whole genome shotgun (WGS) entry which is preliminary data.</text>
</comment>
<dbReference type="EMBL" id="LAFY01000612">
    <property type="protein sequence ID" value="KJX96498.1"/>
    <property type="molecule type" value="Genomic_DNA"/>
</dbReference>
<protein>
    <submittedName>
        <fullName evidence="2">Uncharacterized protein</fullName>
    </submittedName>
</protein>